<evidence type="ECO:0000313" key="2">
    <source>
        <dbReference type="Proteomes" id="UP000571950"/>
    </source>
</evidence>
<evidence type="ECO:0000313" key="1">
    <source>
        <dbReference type="EMBL" id="MBB3928694.1"/>
    </source>
</evidence>
<dbReference type="RefSeq" id="WP_188073935.1">
    <property type="nucleotide sequence ID" value="NZ_BSPS01000065.1"/>
</dbReference>
<gene>
    <name evidence="1" type="ORF">GGR43_004439</name>
</gene>
<protein>
    <recommendedName>
        <fullName evidence="3">Swt1-like HEPN domain-containing protein</fullName>
    </recommendedName>
</protein>
<dbReference type="Proteomes" id="UP000571950">
    <property type="component" value="Unassembled WGS sequence"/>
</dbReference>
<proteinExistence type="predicted"/>
<comment type="caution">
    <text evidence="1">The sequence shown here is derived from an EMBL/GenBank/DDBJ whole genome shotgun (WGS) entry which is preliminary data.</text>
</comment>
<dbReference type="AlphaFoldDB" id="A0A7W6FT26"/>
<keyword evidence="2" id="KW-1185">Reference proteome</keyword>
<reference evidence="1 2" key="1">
    <citation type="submission" date="2020-08" db="EMBL/GenBank/DDBJ databases">
        <title>Genomic Encyclopedia of Type Strains, Phase IV (KMG-IV): sequencing the most valuable type-strain genomes for metagenomic binning, comparative biology and taxonomic classification.</title>
        <authorList>
            <person name="Goeker M."/>
        </authorList>
    </citation>
    <scope>NUCLEOTIDE SEQUENCE [LARGE SCALE GENOMIC DNA]</scope>
    <source>
        <strain evidence="1 2">DSM 26189</strain>
    </source>
</reference>
<accession>A0A7W6FT26</accession>
<evidence type="ECO:0008006" key="3">
    <source>
        <dbReference type="Google" id="ProtNLM"/>
    </source>
</evidence>
<organism evidence="1 2">
    <name type="scientific">Sphingobium jiangsuense</name>
    <dbReference type="NCBI Taxonomy" id="870476"/>
    <lineage>
        <taxon>Bacteria</taxon>
        <taxon>Pseudomonadati</taxon>
        <taxon>Pseudomonadota</taxon>
        <taxon>Alphaproteobacteria</taxon>
        <taxon>Sphingomonadales</taxon>
        <taxon>Sphingomonadaceae</taxon>
        <taxon>Sphingobium</taxon>
    </lineage>
</organism>
<sequence length="375" mass="41119">MSFLDGHRFGHPLDDRISEAMKKLTEHYAGLSAGMRAALDIDRTALGALSRSQHWADALTGTSARDYAALLGTGDKYRKQFEALNLAAGSIVEATAGLKASGAFSEAAGFGRRFAGIDTTTTKMSLFAGAIDVLGPGAGGSQAAYAALLGGYSTPAMLDRPYWRDPRERARYYRDQDVDDGLIDADNAATVQVLIESGVVEGRRTRAGTMTAVVEAGPVKLRIMASRPKMGAFGAIDAFENALRAFVSAKLEAVAGPNWFKQRVPGDVTTRAKGRRREAMRAGEPQLSLIHYTDLGDLIGVILRKDNWGEMFETIFDHAEWLKVDLERLNTHRRPTMHSRPIEPVQLCEIVFTIRRLVGWMERDGAWDQGWDDDI</sequence>
<dbReference type="EMBL" id="JACIDT010000031">
    <property type="protein sequence ID" value="MBB3928694.1"/>
    <property type="molecule type" value="Genomic_DNA"/>
</dbReference>
<name>A0A7W6FT26_9SPHN</name>